<dbReference type="AlphaFoldDB" id="A0A4W5MQZ6"/>
<evidence type="ECO:0000313" key="3">
    <source>
        <dbReference type="Proteomes" id="UP000314982"/>
    </source>
</evidence>
<evidence type="ECO:0000256" key="1">
    <source>
        <dbReference type="ARBA" id="ARBA00008666"/>
    </source>
</evidence>
<protein>
    <submittedName>
        <fullName evidence="2">Uncharacterized protein</fullName>
    </submittedName>
</protein>
<dbReference type="Proteomes" id="UP000314982">
    <property type="component" value="Unassembled WGS sequence"/>
</dbReference>
<evidence type="ECO:0000313" key="2">
    <source>
        <dbReference type="Ensembl" id="ENSHHUP00000039964.1"/>
    </source>
</evidence>
<dbReference type="GeneTree" id="ENSGT00990000205468"/>
<comment type="similarity">
    <text evidence="1">Belongs to the FAM227 family.</text>
</comment>
<dbReference type="InterPro" id="IPR029417">
    <property type="entry name" value="FAM227"/>
</dbReference>
<sequence>MSFSKSIEELYSKIKLHASIMSQEQSKNKNAESVFDDMNIYKMYVQRAHRIMKEQSEAVSRSLDIKDYDYPGFDAVEDTDIPGHPDALQHLDSVSEAQGFNSGFLKIWRPFFLCDLSVAVLKDTFWWFFLHRFKPNVEEESQLFDRISGAFVSLLMSRSDGPEGQAL</sequence>
<accession>A0A4W5MQZ6</accession>
<organism evidence="2 3">
    <name type="scientific">Hucho hucho</name>
    <name type="common">huchen</name>
    <dbReference type="NCBI Taxonomy" id="62062"/>
    <lineage>
        <taxon>Eukaryota</taxon>
        <taxon>Metazoa</taxon>
        <taxon>Chordata</taxon>
        <taxon>Craniata</taxon>
        <taxon>Vertebrata</taxon>
        <taxon>Euteleostomi</taxon>
        <taxon>Actinopterygii</taxon>
        <taxon>Neopterygii</taxon>
        <taxon>Teleostei</taxon>
        <taxon>Protacanthopterygii</taxon>
        <taxon>Salmoniformes</taxon>
        <taxon>Salmonidae</taxon>
        <taxon>Salmoninae</taxon>
        <taxon>Hucho</taxon>
    </lineage>
</organism>
<name>A0A4W5MQZ6_9TELE</name>
<dbReference type="Pfam" id="PF14922">
    <property type="entry name" value="FWWh"/>
    <property type="match status" value="1"/>
</dbReference>
<reference evidence="2" key="2">
    <citation type="submission" date="2025-08" db="UniProtKB">
        <authorList>
            <consortium name="Ensembl"/>
        </authorList>
    </citation>
    <scope>IDENTIFICATION</scope>
</reference>
<reference evidence="3" key="1">
    <citation type="submission" date="2018-06" db="EMBL/GenBank/DDBJ databases">
        <title>Genome assembly of Danube salmon.</title>
        <authorList>
            <person name="Macqueen D.J."/>
            <person name="Gundappa M.K."/>
        </authorList>
    </citation>
    <scope>NUCLEOTIDE SEQUENCE [LARGE SCALE GENOMIC DNA]</scope>
</reference>
<proteinExistence type="inferred from homology"/>
<keyword evidence="3" id="KW-1185">Reference proteome</keyword>
<dbReference type="PANTHER" id="PTHR33560:SF2">
    <property type="entry name" value="PROTEIN FAM227B"/>
    <property type="match status" value="1"/>
</dbReference>
<reference evidence="2" key="3">
    <citation type="submission" date="2025-09" db="UniProtKB">
        <authorList>
            <consortium name="Ensembl"/>
        </authorList>
    </citation>
    <scope>IDENTIFICATION</scope>
</reference>
<dbReference type="PANTHER" id="PTHR33560">
    <property type="entry name" value="PROTEIN FAM227B"/>
    <property type="match status" value="1"/>
</dbReference>
<dbReference type="Ensembl" id="ENSHHUT00000041515.1">
    <property type="protein sequence ID" value="ENSHHUP00000039964.1"/>
    <property type="gene ID" value="ENSHHUG00000024765.1"/>
</dbReference>